<dbReference type="InterPro" id="IPR001466">
    <property type="entry name" value="Beta-lactam-related"/>
</dbReference>
<keyword evidence="3" id="KW-1185">Reference proteome</keyword>
<dbReference type="PANTHER" id="PTHR43283:SF7">
    <property type="entry name" value="BETA-LACTAMASE-RELATED DOMAIN-CONTAINING PROTEIN"/>
    <property type="match status" value="1"/>
</dbReference>
<dbReference type="PANTHER" id="PTHR43283">
    <property type="entry name" value="BETA-LACTAMASE-RELATED"/>
    <property type="match status" value="1"/>
</dbReference>
<name>A0ABZ3BA01_9ENTR</name>
<dbReference type="EC" id="3.-.-.-" evidence="2"/>
<evidence type="ECO:0000313" key="3">
    <source>
        <dbReference type="Proteomes" id="UP001466893"/>
    </source>
</evidence>
<proteinExistence type="predicted"/>
<protein>
    <submittedName>
        <fullName evidence="2">Serine hydrolase</fullName>
        <ecNumber evidence="2">3.-.-.-</ecNumber>
    </submittedName>
</protein>
<accession>A0ABZ3BA01</accession>
<reference evidence="2 3" key="1">
    <citation type="submission" date="2024-04" db="EMBL/GenBank/DDBJ databases">
        <title>Kosakonia calanthae sp. nov., a halophilic bacterium isolated from leaves of Calanthe tiplacata.</title>
        <authorList>
            <person name="Wu P."/>
        </authorList>
    </citation>
    <scope>NUCLEOTIDE SEQUENCE [LARGE SCALE GENOMIC DNA]</scope>
    <source>
        <strain evidence="2 3">BYX6</strain>
    </source>
</reference>
<dbReference type="Proteomes" id="UP001466893">
    <property type="component" value="Chromosome"/>
</dbReference>
<organism evidence="2 3">
    <name type="scientific">Kosakonia calanthes</name>
    <dbReference type="NCBI Taxonomy" id="3139408"/>
    <lineage>
        <taxon>Bacteria</taxon>
        <taxon>Pseudomonadati</taxon>
        <taxon>Pseudomonadota</taxon>
        <taxon>Gammaproteobacteria</taxon>
        <taxon>Enterobacterales</taxon>
        <taxon>Enterobacteriaceae</taxon>
        <taxon>Kosakonia</taxon>
    </lineage>
</organism>
<dbReference type="SUPFAM" id="SSF56601">
    <property type="entry name" value="beta-lactamase/transpeptidase-like"/>
    <property type="match status" value="1"/>
</dbReference>
<dbReference type="EMBL" id="CP151800">
    <property type="protein sequence ID" value="WZV99238.1"/>
    <property type="molecule type" value="Genomic_DNA"/>
</dbReference>
<dbReference type="InterPro" id="IPR012338">
    <property type="entry name" value="Beta-lactam/transpept-like"/>
</dbReference>
<dbReference type="Pfam" id="PF00144">
    <property type="entry name" value="Beta-lactamase"/>
    <property type="match status" value="1"/>
</dbReference>
<dbReference type="Gene3D" id="3.40.710.10">
    <property type="entry name" value="DD-peptidase/beta-lactamase superfamily"/>
    <property type="match status" value="1"/>
</dbReference>
<dbReference type="RefSeq" id="WP_342323792.1">
    <property type="nucleotide sequence ID" value="NZ_CP151800.1"/>
</dbReference>
<gene>
    <name evidence="2" type="ORF">AAEY27_04910</name>
</gene>
<dbReference type="GO" id="GO:0016787">
    <property type="term" value="F:hydrolase activity"/>
    <property type="evidence" value="ECO:0007669"/>
    <property type="project" value="UniProtKB-KW"/>
</dbReference>
<evidence type="ECO:0000313" key="2">
    <source>
        <dbReference type="EMBL" id="WZV99238.1"/>
    </source>
</evidence>
<dbReference type="InterPro" id="IPR050789">
    <property type="entry name" value="Diverse_Enzym_Activities"/>
</dbReference>
<evidence type="ECO:0000259" key="1">
    <source>
        <dbReference type="Pfam" id="PF00144"/>
    </source>
</evidence>
<keyword evidence="2" id="KW-0378">Hydrolase</keyword>
<feature type="domain" description="Beta-lactamase-related" evidence="1">
    <location>
        <begin position="2"/>
        <end position="281"/>
    </location>
</feature>
<sequence>MFDDLEKQLARQQSAVLLVARGNEILFRYGDETTRYPCHSMRKSFLSALIGCAEAEGRFDLSLTLEALGIDDRQGLSAVEKQATLYDLLTARSGIYHPANYETPWMQRIKPPRHCFAPGENWCYSNWDFNALGTAWRQLTGEAINQAFATRIAEPIGMQDYRPQEDSWLEPGSHSQHPAYPFSLSSRDLLRFGQLFLQQGCWAGKQVIPAHWVDLSTAPISHAGARGAYGFMWWVTRDSVAWPLAILSEGSFSAQGAGGHFCLVVPSHQLVVVHRVDTRQPGQEVNRYQIGQLLHSLFSALKAQELAS</sequence>